<name>A0A1G5KD53_9FLAO</name>
<evidence type="ECO:0000313" key="1">
    <source>
        <dbReference type="EMBL" id="SCY98354.1"/>
    </source>
</evidence>
<reference evidence="1 2" key="1">
    <citation type="submission" date="2016-10" db="EMBL/GenBank/DDBJ databases">
        <authorList>
            <person name="de Groot N.N."/>
        </authorList>
    </citation>
    <scope>NUCLEOTIDE SEQUENCE [LARGE SCALE GENOMIC DNA]</scope>
    <source>
        <strain evidence="1 2">CGMCC 1.7031</strain>
    </source>
</reference>
<evidence type="ECO:0000313" key="2">
    <source>
        <dbReference type="Proteomes" id="UP000199354"/>
    </source>
</evidence>
<organism evidence="1 2">
    <name type="scientific">Flavobacterium caeni</name>
    <dbReference type="NCBI Taxonomy" id="490189"/>
    <lineage>
        <taxon>Bacteria</taxon>
        <taxon>Pseudomonadati</taxon>
        <taxon>Bacteroidota</taxon>
        <taxon>Flavobacteriia</taxon>
        <taxon>Flavobacteriales</taxon>
        <taxon>Flavobacteriaceae</taxon>
        <taxon>Flavobacterium</taxon>
    </lineage>
</organism>
<dbReference type="Proteomes" id="UP000199354">
    <property type="component" value="Unassembled WGS sequence"/>
</dbReference>
<dbReference type="AlphaFoldDB" id="A0A1G5KD53"/>
<dbReference type="EMBL" id="FMVF01000028">
    <property type="protein sequence ID" value="SCY98354.1"/>
    <property type="molecule type" value="Genomic_DNA"/>
</dbReference>
<protein>
    <submittedName>
        <fullName evidence="1">Uncharacterized protein</fullName>
    </submittedName>
</protein>
<accession>A0A1G5KD53</accession>
<proteinExistence type="predicted"/>
<gene>
    <name evidence="1" type="ORF">SAMN02927903_03237</name>
</gene>
<sequence length="76" mass="8496">MESKRTSGNSAVKQELVCRRFGAFSSRKSSILAESTQSAFPLLRNCAKRYMTAPRKTGRSSCRINFTSQSLSLIFI</sequence>
<dbReference type="STRING" id="490189.SAMN02927903_03237"/>
<keyword evidence="2" id="KW-1185">Reference proteome</keyword>